<evidence type="ECO:0000256" key="5">
    <source>
        <dbReference type="ARBA" id="ARBA00023136"/>
    </source>
</evidence>
<dbReference type="AlphaFoldDB" id="K9WJY0"/>
<gene>
    <name evidence="8" type="ORF">Mic7113_4405</name>
</gene>
<feature type="transmembrane region" description="Helical" evidence="6">
    <location>
        <begin position="145"/>
        <end position="161"/>
    </location>
</feature>
<evidence type="ECO:0000256" key="2">
    <source>
        <dbReference type="ARBA" id="ARBA00022448"/>
    </source>
</evidence>
<dbReference type="GO" id="GO:0031460">
    <property type="term" value="P:glycine betaine transport"/>
    <property type="evidence" value="ECO:0007669"/>
    <property type="project" value="TreeGrafter"/>
</dbReference>
<comment type="similarity">
    <text evidence="6">Belongs to the binding-protein-dependent transport system permease family.</text>
</comment>
<dbReference type="GO" id="GO:0005886">
    <property type="term" value="C:plasma membrane"/>
    <property type="evidence" value="ECO:0007669"/>
    <property type="project" value="UniProtKB-SubCell"/>
</dbReference>
<evidence type="ECO:0000256" key="6">
    <source>
        <dbReference type="RuleBase" id="RU363032"/>
    </source>
</evidence>
<evidence type="ECO:0000256" key="1">
    <source>
        <dbReference type="ARBA" id="ARBA00004141"/>
    </source>
</evidence>
<dbReference type="InterPro" id="IPR051204">
    <property type="entry name" value="ABC_transp_perm/SBD"/>
</dbReference>
<name>K9WJY0_9CYAN</name>
<dbReference type="STRING" id="1173027.Mic7113_4405"/>
<dbReference type="HOGENOM" id="CLU_046113_7_2_3"/>
<dbReference type="PANTHER" id="PTHR30177">
    <property type="entry name" value="GLYCINE BETAINE/L-PROLINE TRANSPORT SYSTEM PERMEASE PROTEIN PROW"/>
    <property type="match status" value="1"/>
</dbReference>
<dbReference type="CDD" id="cd06261">
    <property type="entry name" value="TM_PBP2"/>
    <property type="match status" value="1"/>
</dbReference>
<dbReference type="eggNOG" id="COG1174">
    <property type="taxonomic scope" value="Bacteria"/>
</dbReference>
<feature type="domain" description="ABC transmembrane type-1" evidence="7">
    <location>
        <begin position="38"/>
        <end position="217"/>
    </location>
</feature>
<keyword evidence="9" id="KW-1185">Reference proteome</keyword>
<dbReference type="SUPFAM" id="SSF161098">
    <property type="entry name" value="MetI-like"/>
    <property type="match status" value="1"/>
</dbReference>
<organism evidence="8 9">
    <name type="scientific">Allocoleopsis franciscana PCC 7113</name>
    <dbReference type="NCBI Taxonomy" id="1173027"/>
    <lineage>
        <taxon>Bacteria</taxon>
        <taxon>Bacillati</taxon>
        <taxon>Cyanobacteriota</taxon>
        <taxon>Cyanophyceae</taxon>
        <taxon>Coleofasciculales</taxon>
        <taxon>Coleofasciculaceae</taxon>
        <taxon>Allocoleopsis</taxon>
        <taxon>Allocoleopsis franciscana</taxon>
    </lineage>
</organism>
<dbReference type="GO" id="GO:0055085">
    <property type="term" value="P:transmembrane transport"/>
    <property type="evidence" value="ECO:0007669"/>
    <property type="project" value="InterPro"/>
</dbReference>
<comment type="subcellular location">
    <subcellularLocation>
        <location evidence="6">Cell membrane</location>
        <topology evidence="6">Multi-pass membrane protein</topology>
    </subcellularLocation>
    <subcellularLocation>
        <location evidence="1">Membrane</location>
        <topology evidence="1">Multi-pass membrane protein</topology>
    </subcellularLocation>
</comment>
<dbReference type="InterPro" id="IPR000515">
    <property type="entry name" value="MetI-like"/>
</dbReference>
<evidence type="ECO:0000259" key="7">
    <source>
        <dbReference type="PROSITE" id="PS50928"/>
    </source>
</evidence>
<feature type="transmembrane region" description="Helical" evidence="6">
    <location>
        <begin position="74"/>
        <end position="96"/>
    </location>
</feature>
<protein>
    <submittedName>
        <fullName evidence="8">ABC-type proline/glycine betaine transport system, permease component</fullName>
    </submittedName>
</protein>
<dbReference type="Pfam" id="PF00528">
    <property type="entry name" value="BPD_transp_1"/>
    <property type="match status" value="1"/>
</dbReference>
<feature type="transmembrane region" description="Helical" evidence="6">
    <location>
        <begin position="199"/>
        <end position="220"/>
    </location>
</feature>
<dbReference type="Gene3D" id="1.10.3720.10">
    <property type="entry name" value="MetI-like"/>
    <property type="match status" value="1"/>
</dbReference>
<evidence type="ECO:0000256" key="3">
    <source>
        <dbReference type="ARBA" id="ARBA00022692"/>
    </source>
</evidence>
<sequence length="239" mass="25405">MGGGFNPSSSISSTSLIQNPGIPMSYILKNPGMMFGLILEHLQMTGIAVLIAIAIALPLALLVTHYHWLSVPVLGFLGTLYTIPSLALIILLVPIFGLNRQSVVIAMIIYTQVILVRHFSVGLQAIEPTMLEAARGMGMNVWQRWWQVQVPLILPICLAGVRLATIVAVAIATIGAKFGAGGLGVLLFDGIAQSRDDKILAGAIVVALLAFVLNGILLGLESSSSPLRKIRQVSPPRAV</sequence>
<dbReference type="InterPro" id="IPR035906">
    <property type="entry name" value="MetI-like_sf"/>
</dbReference>
<reference evidence="8 9" key="1">
    <citation type="submission" date="2012-06" db="EMBL/GenBank/DDBJ databases">
        <title>Finished chromosome of genome of Microcoleus sp. PCC 7113.</title>
        <authorList>
            <consortium name="US DOE Joint Genome Institute"/>
            <person name="Gugger M."/>
            <person name="Coursin T."/>
            <person name="Rippka R."/>
            <person name="Tandeau De Marsac N."/>
            <person name="Huntemann M."/>
            <person name="Wei C.-L."/>
            <person name="Han J."/>
            <person name="Detter J.C."/>
            <person name="Han C."/>
            <person name="Tapia R."/>
            <person name="Chen A."/>
            <person name="Kyrpides N."/>
            <person name="Mavromatis K."/>
            <person name="Markowitz V."/>
            <person name="Szeto E."/>
            <person name="Ivanova N."/>
            <person name="Pagani I."/>
            <person name="Pati A."/>
            <person name="Goodwin L."/>
            <person name="Nordberg H.P."/>
            <person name="Cantor M.N."/>
            <person name="Hua S.X."/>
            <person name="Woyke T."/>
            <person name="Kerfeld C.A."/>
        </authorList>
    </citation>
    <scope>NUCLEOTIDE SEQUENCE [LARGE SCALE GENOMIC DNA]</scope>
    <source>
        <strain evidence="8 9">PCC 7113</strain>
    </source>
</reference>
<keyword evidence="2 6" id="KW-0813">Transport</keyword>
<feature type="transmembrane region" description="Helical" evidence="6">
    <location>
        <begin position="103"/>
        <end position="125"/>
    </location>
</feature>
<evidence type="ECO:0000313" key="9">
    <source>
        <dbReference type="Proteomes" id="UP000010471"/>
    </source>
</evidence>
<accession>K9WJY0</accession>
<dbReference type="KEGG" id="mic:Mic7113_4405"/>
<dbReference type="EMBL" id="CP003630">
    <property type="protein sequence ID" value="AFZ20101.1"/>
    <property type="molecule type" value="Genomic_DNA"/>
</dbReference>
<evidence type="ECO:0000256" key="4">
    <source>
        <dbReference type="ARBA" id="ARBA00022989"/>
    </source>
</evidence>
<evidence type="ECO:0000313" key="8">
    <source>
        <dbReference type="EMBL" id="AFZ20101.1"/>
    </source>
</evidence>
<keyword evidence="3 6" id="KW-0812">Transmembrane</keyword>
<dbReference type="PANTHER" id="PTHR30177:SF4">
    <property type="entry name" value="OSMOPROTECTANT IMPORT PERMEASE PROTEIN OSMW"/>
    <property type="match status" value="1"/>
</dbReference>
<proteinExistence type="inferred from homology"/>
<dbReference type="PROSITE" id="PS50928">
    <property type="entry name" value="ABC_TM1"/>
    <property type="match status" value="1"/>
</dbReference>
<feature type="transmembrane region" description="Helical" evidence="6">
    <location>
        <begin position="166"/>
        <end position="187"/>
    </location>
</feature>
<feature type="transmembrane region" description="Helical" evidence="6">
    <location>
        <begin position="47"/>
        <end position="68"/>
    </location>
</feature>
<dbReference type="PATRIC" id="fig|1173027.3.peg.4868"/>
<keyword evidence="4 6" id="KW-1133">Transmembrane helix</keyword>
<dbReference type="Proteomes" id="UP000010471">
    <property type="component" value="Chromosome"/>
</dbReference>
<keyword evidence="5 6" id="KW-0472">Membrane</keyword>